<sequence>MNVLDSLIRFLPSRPVYAHCDIPCGIYDPHVAQMAAHTVIRMTNFINDLHASSDNAPFEERKKIISQVSRLTKVKEEHAEIVKHEITILWGDYFKEEHLKEFPELHDLVWKTLKLASKCKQNIDLEAANELLKNVQEIAEIFWKTKKLEPVRIPSGYPTEGEVVSHK</sequence>
<evidence type="ECO:0000313" key="1">
    <source>
        <dbReference type="EMBL" id="OGE37787.1"/>
    </source>
</evidence>
<dbReference type="Proteomes" id="UP000176527">
    <property type="component" value="Unassembled WGS sequence"/>
</dbReference>
<gene>
    <name evidence="1" type="ORF">A3F00_05260</name>
</gene>
<accession>A0A1F5KA13</accession>
<dbReference type="EMBL" id="MFDE01000037">
    <property type="protein sequence ID" value="OGE37787.1"/>
    <property type="molecule type" value="Genomic_DNA"/>
</dbReference>
<protein>
    <submittedName>
        <fullName evidence="1">Superoxide dismutase, Ni</fullName>
    </submittedName>
</protein>
<dbReference type="Gene3D" id="1.20.120.400">
    <property type="entry name" value="Nickel-containing superoxide dismutase"/>
    <property type="match status" value="1"/>
</dbReference>
<proteinExistence type="predicted"/>
<dbReference type="GO" id="GO:0016151">
    <property type="term" value="F:nickel cation binding"/>
    <property type="evidence" value="ECO:0007669"/>
    <property type="project" value="InterPro"/>
</dbReference>
<dbReference type="GO" id="GO:0004784">
    <property type="term" value="F:superoxide dismutase activity"/>
    <property type="evidence" value="ECO:0007669"/>
    <property type="project" value="InterPro"/>
</dbReference>
<name>A0A1F5KA13_9BACT</name>
<dbReference type="SUPFAM" id="SSF109770">
    <property type="entry name" value="Nickel-containing superoxide dismutase, NiSOD"/>
    <property type="match status" value="1"/>
</dbReference>
<evidence type="ECO:0000313" key="2">
    <source>
        <dbReference type="Proteomes" id="UP000176527"/>
    </source>
</evidence>
<dbReference type="NCBIfam" id="TIGR02753">
    <property type="entry name" value="sodN"/>
    <property type="match status" value="1"/>
</dbReference>
<dbReference type="Pfam" id="PF09055">
    <property type="entry name" value="Sod_Ni"/>
    <property type="match status" value="1"/>
</dbReference>
<reference evidence="1 2" key="1">
    <citation type="journal article" date="2016" name="Nat. Commun.">
        <title>Thousands of microbial genomes shed light on interconnected biogeochemical processes in an aquifer system.</title>
        <authorList>
            <person name="Anantharaman K."/>
            <person name="Brown C.T."/>
            <person name="Hug L.A."/>
            <person name="Sharon I."/>
            <person name="Castelle C.J."/>
            <person name="Probst A.J."/>
            <person name="Thomas B.C."/>
            <person name="Singh A."/>
            <person name="Wilkins M.J."/>
            <person name="Karaoz U."/>
            <person name="Brodie E.L."/>
            <person name="Williams K.H."/>
            <person name="Hubbard S.S."/>
            <person name="Banfield J.F."/>
        </authorList>
    </citation>
    <scope>NUCLEOTIDE SEQUENCE [LARGE SCALE GENOMIC DNA]</scope>
</reference>
<organism evidence="1 2">
    <name type="scientific">Candidatus Daviesbacteria bacterium RIFCSPHIGHO2_12_FULL_37_11</name>
    <dbReference type="NCBI Taxonomy" id="1797777"/>
    <lineage>
        <taxon>Bacteria</taxon>
        <taxon>Candidatus Daviesiibacteriota</taxon>
    </lineage>
</organism>
<dbReference type="AlphaFoldDB" id="A0A1F5KA13"/>
<dbReference type="InterPro" id="IPR014123">
    <property type="entry name" value="Superoxide_dismutase_Ni-type"/>
</dbReference>
<dbReference type="InterPro" id="IPR036502">
    <property type="entry name" value="NiSOD_sf"/>
</dbReference>
<comment type="caution">
    <text evidence="1">The sequence shown here is derived from an EMBL/GenBank/DDBJ whole genome shotgun (WGS) entry which is preliminary data.</text>
</comment>